<feature type="signal peptide" evidence="1">
    <location>
        <begin position="1"/>
        <end position="22"/>
    </location>
</feature>
<name>A0ABT2ZFK5_9RHOB</name>
<evidence type="ECO:0000313" key="2">
    <source>
        <dbReference type="EMBL" id="MCV2869915.1"/>
    </source>
</evidence>
<keyword evidence="1" id="KW-0732">Signal</keyword>
<protein>
    <recommendedName>
        <fullName evidence="4">DUF2059 domain-containing protein</fullName>
    </recommendedName>
</protein>
<reference evidence="2 3" key="1">
    <citation type="submission" date="2022-10" db="EMBL/GenBank/DDBJ databases">
        <title>Defluviimonas sp. nov., isolated from ocean surface water.</title>
        <authorList>
            <person name="He W."/>
            <person name="Wang L."/>
            <person name="Zhang D.-F."/>
        </authorList>
    </citation>
    <scope>NUCLEOTIDE SEQUENCE [LARGE SCALE GENOMIC DNA]</scope>
    <source>
        <strain evidence="2 3">WL0002</strain>
    </source>
</reference>
<evidence type="ECO:0000313" key="3">
    <source>
        <dbReference type="Proteomes" id="UP001652542"/>
    </source>
</evidence>
<dbReference type="Proteomes" id="UP001652542">
    <property type="component" value="Unassembled WGS sequence"/>
</dbReference>
<evidence type="ECO:0008006" key="4">
    <source>
        <dbReference type="Google" id="ProtNLM"/>
    </source>
</evidence>
<dbReference type="RefSeq" id="WP_263735586.1">
    <property type="nucleotide sequence ID" value="NZ_JAOWKY010000004.1"/>
</dbReference>
<comment type="caution">
    <text evidence="2">The sequence shown here is derived from an EMBL/GenBank/DDBJ whole genome shotgun (WGS) entry which is preliminary data.</text>
</comment>
<gene>
    <name evidence="2" type="ORF">OEW28_14890</name>
</gene>
<sequence>MLLRILRLAVMVLGLVSGAAMAQTDSEAVSNALALPELFDIMREEGIAYGNDLEEDLFTGGGGPRWRAEVAEIYDSEKVYQAFFKRFATELPQDGVSSMLNYLTGPEGARIVQLEVDARRAFLDDTVRDAAEARVEEMAAADDKRLAQIQRFITSADLLEGNIANALNGSLAFYRGLAAGGALPERLDEGELLGQVWTQEPDIREETETWLLSYLATAYAPLSDEELDRYINFYETDAGQDLNRALFAAFDDVFTQISYQLGLAAARQLVGQDL</sequence>
<accession>A0ABT2ZFK5</accession>
<proteinExistence type="predicted"/>
<dbReference type="EMBL" id="JAOWKY010000004">
    <property type="protein sequence ID" value="MCV2869915.1"/>
    <property type="molecule type" value="Genomic_DNA"/>
</dbReference>
<feature type="chain" id="PRO_5045170615" description="DUF2059 domain-containing protein" evidence="1">
    <location>
        <begin position="23"/>
        <end position="274"/>
    </location>
</feature>
<evidence type="ECO:0000256" key="1">
    <source>
        <dbReference type="SAM" id="SignalP"/>
    </source>
</evidence>
<organism evidence="2 3">
    <name type="scientific">Albidovulum marisflavi</name>
    <dbReference type="NCBI Taxonomy" id="2984159"/>
    <lineage>
        <taxon>Bacteria</taxon>
        <taxon>Pseudomonadati</taxon>
        <taxon>Pseudomonadota</taxon>
        <taxon>Alphaproteobacteria</taxon>
        <taxon>Rhodobacterales</taxon>
        <taxon>Paracoccaceae</taxon>
        <taxon>Albidovulum</taxon>
    </lineage>
</organism>
<keyword evidence="3" id="KW-1185">Reference proteome</keyword>